<feature type="non-terminal residue" evidence="1">
    <location>
        <position position="1"/>
    </location>
</feature>
<organism evidence="1 2">
    <name type="scientific">Brachybacterium paraconglomeratum</name>
    <dbReference type="NCBI Taxonomy" id="173362"/>
    <lineage>
        <taxon>Bacteria</taxon>
        <taxon>Bacillati</taxon>
        <taxon>Actinomycetota</taxon>
        <taxon>Actinomycetes</taxon>
        <taxon>Micrococcales</taxon>
        <taxon>Dermabacteraceae</taxon>
        <taxon>Brachybacterium</taxon>
    </lineage>
</organism>
<reference evidence="1" key="2">
    <citation type="submission" date="2021-09" db="EMBL/GenBank/DDBJ databases">
        <authorList>
            <person name="Gilroy R."/>
        </authorList>
    </citation>
    <scope>NUCLEOTIDE SEQUENCE</scope>
    <source>
        <strain evidence="1">1647</strain>
    </source>
</reference>
<name>A0A921KS32_9MICO</name>
<sequence length="51" mass="5256">ALRMAHLTGERSAVLQAGGGLVAASDPVSEHAEALAKCRPMLRALRGDAET</sequence>
<dbReference type="Gene3D" id="3.60.120.10">
    <property type="entry name" value="Anthranilate synthase"/>
    <property type="match status" value="1"/>
</dbReference>
<dbReference type="SUPFAM" id="SSF56322">
    <property type="entry name" value="ADC synthase"/>
    <property type="match status" value="1"/>
</dbReference>
<evidence type="ECO:0000313" key="2">
    <source>
        <dbReference type="Proteomes" id="UP000775129"/>
    </source>
</evidence>
<reference evidence="1" key="1">
    <citation type="journal article" date="2021" name="PeerJ">
        <title>Extensive microbial diversity within the chicken gut microbiome revealed by metagenomics and culture.</title>
        <authorList>
            <person name="Gilroy R."/>
            <person name="Ravi A."/>
            <person name="Getino M."/>
            <person name="Pursley I."/>
            <person name="Horton D.L."/>
            <person name="Alikhan N.F."/>
            <person name="Baker D."/>
            <person name="Gharbi K."/>
            <person name="Hall N."/>
            <person name="Watson M."/>
            <person name="Adriaenssens E.M."/>
            <person name="Foster-Nyarko E."/>
            <person name="Jarju S."/>
            <person name="Secka A."/>
            <person name="Antonio M."/>
            <person name="Oren A."/>
            <person name="Chaudhuri R.R."/>
            <person name="La Ragione R."/>
            <person name="Hildebrand F."/>
            <person name="Pallen M.J."/>
        </authorList>
    </citation>
    <scope>NUCLEOTIDE SEQUENCE</scope>
    <source>
        <strain evidence="1">1647</strain>
    </source>
</reference>
<evidence type="ECO:0000313" key="1">
    <source>
        <dbReference type="EMBL" id="HJF49331.1"/>
    </source>
</evidence>
<protein>
    <submittedName>
        <fullName evidence="1">Isochorismate synthase</fullName>
    </submittedName>
</protein>
<comment type="caution">
    <text evidence="1">The sequence shown here is derived from an EMBL/GenBank/DDBJ whole genome shotgun (WGS) entry which is preliminary data.</text>
</comment>
<dbReference type="Proteomes" id="UP000775129">
    <property type="component" value="Unassembled WGS sequence"/>
</dbReference>
<dbReference type="AlphaFoldDB" id="A0A921KS32"/>
<accession>A0A921KS32</accession>
<dbReference type="EMBL" id="DYWO01000173">
    <property type="protein sequence ID" value="HJF49331.1"/>
    <property type="molecule type" value="Genomic_DNA"/>
</dbReference>
<proteinExistence type="predicted"/>
<gene>
    <name evidence="1" type="ORF">K8W24_05965</name>
</gene>
<dbReference type="InterPro" id="IPR005801">
    <property type="entry name" value="ADC_synthase"/>
</dbReference>